<reference evidence="1" key="1">
    <citation type="submission" date="2020-07" db="EMBL/GenBank/DDBJ databases">
        <title>Multicomponent nature underlies the extraordinary mechanical properties of spider dragline silk.</title>
        <authorList>
            <person name="Kono N."/>
            <person name="Nakamura H."/>
            <person name="Mori M."/>
            <person name="Yoshida Y."/>
            <person name="Ohtoshi R."/>
            <person name="Malay A.D."/>
            <person name="Moran D.A.P."/>
            <person name="Tomita M."/>
            <person name="Numata K."/>
            <person name="Arakawa K."/>
        </authorList>
    </citation>
    <scope>NUCLEOTIDE SEQUENCE</scope>
</reference>
<dbReference type="OrthoDB" id="7444419at2759"/>
<organism evidence="1 2">
    <name type="scientific">Trichonephila clavata</name>
    <name type="common">Joro spider</name>
    <name type="synonym">Nephila clavata</name>
    <dbReference type="NCBI Taxonomy" id="2740835"/>
    <lineage>
        <taxon>Eukaryota</taxon>
        <taxon>Metazoa</taxon>
        <taxon>Ecdysozoa</taxon>
        <taxon>Arthropoda</taxon>
        <taxon>Chelicerata</taxon>
        <taxon>Arachnida</taxon>
        <taxon>Araneae</taxon>
        <taxon>Araneomorphae</taxon>
        <taxon>Entelegynae</taxon>
        <taxon>Araneoidea</taxon>
        <taxon>Nephilidae</taxon>
        <taxon>Trichonephila</taxon>
    </lineage>
</organism>
<evidence type="ECO:0000313" key="2">
    <source>
        <dbReference type="Proteomes" id="UP000887116"/>
    </source>
</evidence>
<dbReference type="Proteomes" id="UP000887116">
    <property type="component" value="Unassembled WGS sequence"/>
</dbReference>
<protein>
    <submittedName>
        <fullName evidence="1">Integrase catalytic domain-containing protein</fullName>
    </submittedName>
</protein>
<name>A0A8X6LCG8_TRICU</name>
<proteinExistence type="predicted"/>
<dbReference type="AlphaFoldDB" id="A0A8X6LCG8"/>
<dbReference type="InterPro" id="IPR005312">
    <property type="entry name" value="DUF1759"/>
</dbReference>
<accession>A0A8X6LCG8</accession>
<dbReference type="Pfam" id="PF03564">
    <property type="entry name" value="DUF1759"/>
    <property type="match status" value="1"/>
</dbReference>
<sequence>MINVIHPEIRLVSKMTNRILLIASFLVKMNCSQRTDSTKDYIALKSKPDNIKSIIKELKILQNDSIVPFRIKINLKDSLDTLSDLQEEAEETKVSFLVLLSNYERKNETVNNTSMNNHVKLPDLPLPTFIGKFQEFEQFKLQFMNLIGNNPSLNEVHKLCYFKGALKNEASLIQSDQDAFDSLMKAFEIRYENIRALVDIHIAKIISINKLYRENPSQIRSIVDKVRNHLRSLKNLNFESNPLSDAIILHVLSNKVDKESQRLFHLSLSLTTTKVPSLDEFISLSLSFLELRCIQLEAVIKPPEIVAKNVPIK</sequence>
<comment type="caution">
    <text evidence="1">The sequence shown here is derived from an EMBL/GenBank/DDBJ whole genome shotgun (WGS) entry which is preliminary data.</text>
</comment>
<dbReference type="EMBL" id="BMAO01035380">
    <property type="protein sequence ID" value="GFR03367.1"/>
    <property type="molecule type" value="Genomic_DNA"/>
</dbReference>
<gene>
    <name evidence="1" type="primary">AVEN_105167_1</name>
    <name evidence="1" type="ORF">TNCT_443601</name>
</gene>
<keyword evidence="2" id="KW-1185">Reference proteome</keyword>
<evidence type="ECO:0000313" key="1">
    <source>
        <dbReference type="EMBL" id="GFR03367.1"/>
    </source>
</evidence>